<dbReference type="Proteomes" id="UP000054248">
    <property type="component" value="Unassembled WGS sequence"/>
</dbReference>
<dbReference type="OrthoDB" id="1861185at2759"/>
<sequence length="417" mass="45488">MSTTSMDVLISDLHSLNAEEKSRLTRSGFKFVTDVLQQTTDEVARKLRLGKNDVEKIFDSISAEILPPVQTVLETRPLGSESFTTGDEGLDDLLGSGIKTGAVWEITGERVRNSASGKTQLALQLCLTVQLSPNLGGTGGSSCYIASGSAIATQRLEELMRKNPRVSSNSCSLDDIHACLVDNTKALAYYLRQEVPSLAERCAASGKPLKLLIIDSLGSLFQWAGKADTRQLVERAKALGEVASLLHHLVSSLHLAAVVINDVTAVFDGEGSVPGGNPAFDRQAAELIYKEQARWFNRPDDTFLDEKKDASLGLVWANQINVRIFLTRTGRMKEWADAVAGDEPPGGEEEQRSSKRRRVDEVHLDLSNPVSVPKSPTRTSILLRRIDVVFSGFSPAQSMDFVITRAGVQTLRPNGRR</sequence>
<dbReference type="GO" id="GO:0071140">
    <property type="term" value="P:resolution of mitotic recombination intermediates"/>
    <property type="evidence" value="ECO:0007669"/>
    <property type="project" value="TreeGrafter"/>
</dbReference>
<keyword evidence="4" id="KW-1185">Reference proteome</keyword>
<organism evidence="3 4">
    <name type="scientific">Tulasnella calospora MUT 4182</name>
    <dbReference type="NCBI Taxonomy" id="1051891"/>
    <lineage>
        <taxon>Eukaryota</taxon>
        <taxon>Fungi</taxon>
        <taxon>Dikarya</taxon>
        <taxon>Basidiomycota</taxon>
        <taxon>Agaricomycotina</taxon>
        <taxon>Agaricomycetes</taxon>
        <taxon>Cantharellales</taxon>
        <taxon>Tulasnellaceae</taxon>
        <taxon>Tulasnella</taxon>
    </lineage>
</organism>
<dbReference type="GO" id="GO:0061982">
    <property type="term" value="P:meiosis I cell cycle process"/>
    <property type="evidence" value="ECO:0007669"/>
    <property type="project" value="UniProtKB-ARBA"/>
</dbReference>
<dbReference type="PROSITE" id="PS50162">
    <property type="entry name" value="RECA_2"/>
    <property type="match status" value="1"/>
</dbReference>
<dbReference type="EMBL" id="KN822967">
    <property type="protein sequence ID" value="KIO30932.1"/>
    <property type="molecule type" value="Genomic_DNA"/>
</dbReference>
<dbReference type="GO" id="GO:0033065">
    <property type="term" value="C:Rad51C-XRCC3 complex"/>
    <property type="evidence" value="ECO:0007669"/>
    <property type="project" value="TreeGrafter"/>
</dbReference>
<dbReference type="GO" id="GO:0090656">
    <property type="term" value="P:t-circle formation"/>
    <property type="evidence" value="ECO:0007669"/>
    <property type="project" value="TreeGrafter"/>
</dbReference>
<proteinExistence type="predicted"/>
<evidence type="ECO:0000313" key="4">
    <source>
        <dbReference type="Proteomes" id="UP000054248"/>
    </source>
</evidence>
<dbReference type="SUPFAM" id="SSF52540">
    <property type="entry name" value="P-loop containing nucleoside triphosphate hydrolases"/>
    <property type="match status" value="1"/>
</dbReference>
<feature type="domain" description="RecA family profile 1" evidence="2">
    <location>
        <begin position="79"/>
        <end position="263"/>
    </location>
</feature>
<dbReference type="Gene3D" id="3.40.50.300">
    <property type="entry name" value="P-loop containing nucleotide triphosphate hydrolases"/>
    <property type="match status" value="1"/>
</dbReference>
<dbReference type="AlphaFoldDB" id="A0A0C3MB35"/>
<dbReference type="STRING" id="1051891.A0A0C3MB35"/>
<dbReference type="Pfam" id="PF08423">
    <property type="entry name" value="Rad51"/>
    <property type="match status" value="1"/>
</dbReference>
<dbReference type="PANTHER" id="PTHR46487">
    <property type="entry name" value="DNA REPAIR PROTEIN XRCC3"/>
    <property type="match status" value="1"/>
</dbReference>
<dbReference type="GO" id="GO:0000722">
    <property type="term" value="P:telomere maintenance via recombination"/>
    <property type="evidence" value="ECO:0007669"/>
    <property type="project" value="TreeGrafter"/>
</dbReference>
<feature type="region of interest" description="Disordered" evidence="1">
    <location>
        <begin position="338"/>
        <end position="360"/>
    </location>
</feature>
<dbReference type="GO" id="GO:0005524">
    <property type="term" value="F:ATP binding"/>
    <property type="evidence" value="ECO:0007669"/>
    <property type="project" value="InterPro"/>
</dbReference>
<evidence type="ECO:0000313" key="3">
    <source>
        <dbReference type="EMBL" id="KIO30932.1"/>
    </source>
</evidence>
<dbReference type="GO" id="GO:0000400">
    <property type="term" value="F:four-way junction DNA binding"/>
    <property type="evidence" value="ECO:0007669"/>
    <property type="project" value="TreeGrafter"/>
</dbReference>
<dbReference type="HOGENOM" id="CLU_044372_1_0_1"/>
<reference evidence="3 4" key="1">
    <citation type="submission" date="2014-04" db="EMBL/GenBank/DDBJ databases">
        <authorList>
            <consortium name="DOE Joint Genome Institute"/>
            <person name="Kuo A."/>
            <person name="Girlanda M."/>
            <person name="Perotto S."/>
            <person name="Kohler A."/>
            <person name="Nagy L.G."/>
            <person name="Floudas D."/>
            <person name="Copeland A."/>
            <person name="Barry K.W."/>
            <person name="Cichocki N."/>
            <person name="Veneault-Fourrey C."/>
            <person name="LaButti K."/>
            <person name="Lindquist E.A."/>
            <person name="Lipzen A."/>
            <person name="Lundell T."/>
            <person name="Morin E."/>
            <person name="Murat C."/>
            <person name="Sun H."/>
            <person name="Tunlid A."/>
            <person name="Henrissat B."/>
            <person name="Grigoriev I.V."/>
            <person name="Hibbett D.S."/>
            <person name="Martin F."/>
            <person name="Nordberg H.P."/>
            <person name="Cantor M.N."/>
            <person name="Hua S.X."/>
        </authorList>
    </citation>
    <scope>NUCLEOTIDE SEQUENCE [LARGE SCALE GENOMIC DNA]</scope>
    <source>
        <strain evidence="3 4">MUT 4182</strain>
    </source>
</reference>
<evidence type="ECO:0000259" key="2">
    <source>
        <dbReference type="PROSITE" id="PS50162"/>
    </source>
</evidence>
<reference evidence="4" key="2">
    <citation type="submission" date="2015-01" db="EMBL/GenBank/DDBJ databases">
        <title>Evolutionary Origins and Diversification of the Mycorrhizal Mutualists.</title>
        <authorList>
            <consortium name="DOE Joint Genome Institute"/>
            <consortium name="Mycorrhizal Genomics Consortium"/>
            <person name="Kohler A."/>
            <person name="Kuo A."/>
            <person name="Nagy L.G."/>
            <person name="Floudas D."/>
            <person name="Copeland A."/>
            <person name="Barry K.W."/>
            <person name="Cichocki N."/>
            <person name="Veneault-Fourrey C."/>
            <person name="LaButti K."/>
            <person name="Lindquist E.A."/>
            <person name="Lipzen A."/>
            <person name="Lundell T."/>
            <person name="Morin E."/>
            <person name="Murat C."/>
            <person name="Riley R."/>
            <person name="Ohm R."/>
            <person name="Sun H."/>
            <person name="Tunlid A."/>
            <person name="Henrissat B."/>
            <person name="Grigoriev I.V."/>
            <person name="Hibbett D.S."/>
            <person name="Martin F."/>
        </authorList>
    </citation>
    <scope>NUCLEOTIDE SEQUENCE [LARGE SCALE GENOMIC DNA]</scope>
    <source>
        <strain evidence="4">MUT 4182</strain>
    </source>
</reference>
<dbReference type="GO" id="GO:0140664">
    <property type="term" value="F:ATP-dependent DNA damage sensor activity"/>
    <property type="evidence" value="ECO:0007669"/>
    <property type="project" value="InterPro"/>
</dbReference>
<feature type="compositionally biased region" description="Basic and acidic residues" evidence="1">
    <location>
        <begin position="349"/>
        <end position="360"/>
    </location>
</feature>
<dbReference type="InterPro" id="IPR020588">
    <property type="entry name" value="RecA_ATP-bd"/>
</dbReference>
<dbReference type="InterPro" id="IPR027417">
    <property type="entry name" value="P-loop_NTPase"/>
</dbReference>
<protein>
    <recommendedName>
        <fullName evidence="2">RecA family profile 1 domain-containing protein</fullName>
    </recommendedName>
</protein>
<dbReference type="PANTHER" id="PTHR46487:SF1">
    <property type="entry name" value="DNA REPAIR PROTEIN XRCC3"/>
    <property type="match status" value="1"/>
</dbReference>
<name>A0A0C3MB35_9AGAM</name>
<accession>A0A0C3MB35</accession>
<dbReference type="GO" id="GO:0005657">
    <property type="term" value="C:replication fork"/>
    <property type="evidence" value="ECO:0007669"/>
    <property type="project" value="TreeGrafter"/>
</dbReference>
<dbReference type="InterPro" id="IPR013632">
    <property type="entry name" value="Rad51_C"/>
</dbReference>
<evidence type="ECO:0000256" key="1">
    <source>
        <dbReference type="SAM" id="MobiDB-lite"/>
    </source>
</evidence>
<gene>
    <name evidence="3" type="ORF">M407DRAFT_222058</name>
</gene>
<dbReference type="GO" id="GO:0045003">
    <property type="term" value="P:double-strand break repair via synthesis-dependent strand annealing"/>
    <property type="evidence" value="ECO:0007669"/>
    <property type="project" value="TreeGrafter"/>
</dbReference>